<feature type="region of interest" description="Disordered" evidence="1">
    <location>
        <begin position="170"/>
        <end position="272"/>
    </location>
</feature>
<reference evidence="2" key="1">
    <citation type="submission" date="2014-09" db="EMBL/GenBank/DDBJ databases">
        <title>Genome sequence of the luminous mushroom Mycena chlorophos for searching fungal bioluminescence genes.</title>
        <authorList>
            <person name="Tanaka Y."/>
            <person name="Kasuga D."/>
            <person name="Oba Y."/>
            <person name="Hase S."/>
            <person name="Sato K."/>
            <person name="Oba Y."/>
            <person name="Sakakibara Y."/>
        </authorList>
    </citation>
    <scope>NUCLEOTIDE SEQUENCE</scope>
</reference>
<feature type="region of interest" description="Disordered" evidence="1">
    <location>
        <begin position="109"/>
        <end position="129"/>
    </location>
</feature>
<gene>
    <name evidence="2" type="ORF">MCHLO_04393</name>
</gene>
<name>A0ABQ0L8P7_MYCCL</name>
<sequence>MMARTASMTIKRNPRIQNIKGVSLQGSKMREGAQLGLCRRVSLLSTIYDESRGDLASSSFSLVSLSTLLEDASGTTRAGSGAIMAPCSALLRRVGVRRAAFILRRHLPDDKAHTGNSNTSKASTSSLISASPGYAMTASRIRIIRTLLARPRYVDHQSLDALGQRVATLKQKQKQSKAKQSKEARVDSSKHRDSSTTYVPRLRLGRVDTFPRPEHERRSPTRVDVDSSKAKSKQRQSRNNVSSHREKTRNQRRGPVPWAAHGDQEVTWVWPA</sequence>
<dbReference type="EMBL" id="DF842913">
    <property type="protein sequence ID" value="GAT46897.1"/>
    <property type="molecule type" value="Genomic_DNA"/>
</dbReference>
<dbReference type="Proteomes" id="UP000815677">
    <property type="component" value="Unassembled WGS sequence"/>
</dbReference>
<evidence type="ECO:0000256" key="1">
    <source>
        <dbReference type="SAM" id="MobiDB-lite"/>
    </source>
</evidence>
<organism evidence="2 3">
    <name type="scientific">Mycena chlorophos</name>
    <name type="common">Agaric fungus</name>
    <name type="synonym">Agaricus chlorophos</name>
    <dbReference type="NCBI Taxonomy" id="658473"/>
    <lineage>
        <taxon>Eukaryota</taxon>
        <taxon>Fungi</taxon>
        <taxon>Dikarya</taxon>
        <taxon>Basidiomycota</taxon>
        <taxon>Agaricomycotina</taxon>
        <taxon>Agaricomycetes</taxon>
        <taxon>Agaricomycetidae</taxon>
        <taxon>Agaricales</taxon>
        <taxon>Marasmiineae</taxon>
        <taxon>Mycenaceae</taxon>
        <taxon>Mycena</taxon>
    </lineage>
</organism>
<feature type="compositionally biased region" description="Basic and acidic residues" evidence="1">
    <location>
        <begin position="180"/>
        <end position="194"/>
    </location>
</feature>
<accession>A0ABQ0L8P7</accession>
<protein>
    <submittedName>
        <fullName evidence="2">Uncharacterized protein</fullName>
    </submittedName>
</protein>
<feature type="compositionally biased region" description="Low complexity" evidence="1">
    <location>
        <begin position="116"/>
        <end position="129"/>
    </location>
</feature>
<evidence type="ECO:0000313" key="2">
    <source>
        <dbReference type="EMBL" id="GAT46897.1"/>
    </source>
</evidence>
<evidence type="ECO:0000313" key="3">
    <source>
        <dbReference type="Proteomes" id="UP000815677"/>
    </source>
</evidence>
<keyword evidence="3" id="KW-1185">Reference proteome</keyword>
<feature type="compositionally biased region" description="Basic and acidic residues" evidence="1">
    <location>
        <begin position="205"/>
        <end position="229"/>
    </location>
</feature>
<proteinExistence type="predicted"/>